<dbReference type="STRING" id="1207063.P24_09486"/>
<proteinExistence type="predicted"/>
<accession>K2IZ55</accession>
<dbReference type="EMBL" id="AMRL01000010">
    <property type="protein sequence ID" value="EKE75776.1"/>
    <property type="molecule type" value="Genomic_DNA"/>
</dbReference>
<name>K2IZ55_9PROT</name>
<gene>
    <name evidence="1" type="ORF">P24_09486</name>
</gene>
<protein>
    <submittedName>
        <fullName evidence="1">Uncharacterized protein</fullName>
    </submittedName>
</protein>
<dbReference type="AlphaFoldDB" id="K2IZ55"/>
<evidence type="ECO:0000313" key="1">
    <source>
        <dbReference type="EMBL" id="EKE75776.1"/>
    </source>
</evidence>
<sequence length="77" mass="8452">MKTAASPVIAMVVTVRRVPPDASAVSCRSSRGLLPHADGLFIFKSTLLHEFDKKLCKAACRVTKSLRESESALYIFK</sequence>
<reference evidence="1 2" key="1">
    <citation type="journal article" date="2012" name="J. Bacteriol.">
        <title>Genome Sequence of Oceanibaculum indicum Type Strain P24.</title>
        <authorList>
            <person name="Lai Q."/>
            <person name="Shao Z."/>
        </authorList>
    </citation>
    <scope>NUCLEOTIDE SEQUENCE [LARGE SCALE GENOMIC DNA]</scope>
    <source>
        <strain evidence="1 2">P24</strain>
    </source>
</reference>
<organism evidence="1 2">
    <name type="scientific">Oceanibaculum indicum P24</name>
    <dbReference type="NCBI Taxonomy" id="1207063"/>
    <lineage>
        <taxon>Bacteria</taxon>
        <taxon>Pseudomonadati</taxon>
        <taxon>Pseudomonadota</taxon>
        <taxon>Alphaproteobacteria</taxon>
        <taxon>Rhodospirillales</taxon>
        <taxon>Oceanibaculaceae</taxon>
        <taxon>Oceanibaculum</taxon>
    </lineage>
</organism>
<dbReference type="Proteomes" id="UP000006746">
    <property type="component" value="Unassembled WGS sequence"/>
</dbReference>
<evidence type="ECO:0000313" key="2">
    <source>
        <dbReference type="Proteomes" id="UP000006746"/>
    </source>
</evidence>
<keyword evidence="2" id="KW-1185">Reference proteome</keyword>
<comment type="caution">
    <text evidence="1">The sequence shown here is derived from an EMBL/GenBank/DDBJ whole genome shotgun (WGS) entry which is preliminary data.</text>
</comment>